<keyword evidence="4" id="KW-1185">Reference proteome</keyword>
<dbReference type="SUPFAM" id="SSF52402">
    <property type="entry name" value="Adenine nucleotide alpha hydrolases-like"/>
    <property type="match status" value="2"/>
</dbReference>
<dbReference type="EMBL" id="JABKAU010000044">
    <property type="protein sequence ID" value="NVO32992.1"/>
    <property type="molecule type" value="Genomic_DNA"/>
</dbReference>
<dbReference type="AlphaFoldDB" id="A0A7Y7PSD5"/>
<comment type="similarity">
    <text evidence="1">Belongs to the universal stress protein A family.</text>
</comment>
<accession>A0A7Y7PSD5</accession>
<organism evidence="3 4">
    <name type="scientific">Hymenobacter lapidiphilus</name>
    <dbReference type="NCBI Taxonomy" id="2608003"/>
    <lineage>
        <taxon>Bacteria</taxon>
        <taxon>Pseudomonadati</taxon>
        <taxon>Bacteroidota</taxon>
        <taxon>Cytophagia</taxon>
        <taxon>Cytophagales</taxon>
        <taxon>Hymenobacteraceae</taxon>
        <taxon>Hymenobacter</taxon>
    </lineage>
</organism>
<reference evidence="3 4" key="1">
    <citation type="submission" date="2020-05" db="EMBL/GenBank/DDBJ databases">
        <title>Hymenobacter terrestris sp. nov. and Hymenobacter lapidiphilus sp. nov., isolated from regoliths in Antarctica.</title>
        <authorList>
            <person name="Sedlacek I."/>
            <person name="Pantucek R."/>
            <person name="Zeman M."/>
            <person name="Holochova P."/>
            <person name="Kralova S."/>
            <person name="Stankova E."/>
            <person name="Sedo O."/>
            <person name="Micenkova L."/>
            <person name="Svec P."/>
            <person name="Gupta V."/>
            <person name="Sood U."/>
            <person name="Korpole U.S."/>
            <person name="Lal R."/>
        </authorList>
    </citation>
    <scope>NUCLEOTIDE SEQUENCE [LARGE SCALE GENOMIC DNA]</scope>
    <source>
        <strain evidence="3 4">P5342</strain>
    </source>
</reference>
<evidence type="ECO:0000313" key="3">
    <source>
        <dbReference type="EMBL" id="NVO32992.1"/>
    </source>
</evidence>
<feature type="domain" description="UspA" evidence="2">
    <location>
        <begin position="3"/>
        <end position="135"/>
    </location>
</feature>
<dbReference type="InterPro" id="IPR006016">
    <property type="entry name" value="UspA"/>
</dbReference>
<dbReference type="Gene3D" id="3.40.50.12370">
    <property type="match status" value="1"/>
</dbReference>
<evidence type="ECO:0000259" key="2">
    <source>
        <dbReference type="Pfam" id="PF00582"/>
    </source>
</evidence>
<comment type="caution">
    <text evidence="3">The sequence shown here is derived from an EMBL/GenBank/DDBJ whole genome shotgun (WGS) entry which is preliminary data.</text>
</comment>
<dbReference type="RefSeq" id="WP_176909847.1">
    <property type="nucleotide sequence ID" value="NZ_JABKAU010000044.1"/>
</dbReference>
<dbReference type="CDD" id="cd00293">
    <property type="entry name" value="USP-like"/>
    <property type="match status" value="1"/>
</dbReference>
<dbReference type="Pfam" id="PF00582">
    <property type="entry name" value="Usp"/>
    <property type="match status" value="2"/>
</dbReference>
<protein>
    <submittedName>
        <fullName evidence="3">Universal stress protein</fullName>
    </submittedName>
</protein>
<dbReference type="PANTHER" id="PTHR46268:SF6">
    <property type="entry name" value="UNIVERSAL STRESS PROTEIN UP12"/>
    <property type="match status" value="1"/>
</dbReference>
<evidence type="ECO:0000256" key="1">
    <source>
        <dbReference type="ARBA" id="ARBA00008791"/>
    </source>
</evidence>
<dbReference type="Proteomes" id="UP000565521">
    <property type="component" value="Unassembled WGS sequence"/>
</dbReference>
<gene>
    <name evidence="3" type="ORF">HW554_17400</name>
</gene>
<dbReference type="PANTHER" id="PTHR46268">
    <property type="entry name" value="STRESS RESPONSE PROTEIN NHAX"/>
    <property type="match status" value="1"/>
</dbReference>
<evidence type="ECO:0000313" key="4">
    <source>
        <dbReference type="Proteomes" id="UP000565521"/>
    </source>
</evidence>
<feature type="domain" description="UspA" evidence="2">
    <location>
        <begin position="145"/>
        <end position="268"/>
    </location>
</feature>
<proteinExistence type="inferred from homology"/>
<sequence length="271" mass="28912">MTAPLLVLTDFSPDADLALRHATALAALLKAPLLLLYVRRESLLDPEALTGSIRHLNEEQIAAAFAERTAGLSVPVVTESVNDRLPEALAAAVQKYAPALVVLGKPDTQQTPDQLVSTTALNLLRSTNTPLLVIPLPANDPVLPRHLLVALDGEPFSFATPPVGVQELLRELQPRLTVCHVASNAEAESVPAHDILAGSGLLDGLDLPVETHTVLDSDVPAGILRAATDVQADWLVLPARRRSFWGQLFNQSVTAQAVLHSSRPVLLLPTS</sequence>
<name>A0A7Y7PSD5_9BACT</name>